<dbReference type="Pfam" id="PF13529">
    <property type="entry name" value="Peptidase_C39_2"/>
    <property type="match status" value="1"/>
</dbReference>
<dbReference type="AlphaFoldDB" id="E6PR53"/>
<dbReference type="InterPro" id="IPR011990">
    <property type="entry name" value="TPR-like_helical_dom_sf"/>
</dbReference>
<sequence>MIPRATPPAASRILTPGRSRPLRTASLAAALAAAALLGGCALPFGGAAYKPQYSNGALLGAPAGLPAQAQVAGVPFYADDRSYCGPAALVAVLNWSGADTSVAALVPQLYTPKLDGTLQFDMLGATRRAGRVAYVLPQELAALFAQVAADIPVVALQRVGAPLNWHFAVVTGYDLKADTVTLHSSTAASLVLSIGQFDRSWAPGGRWAFVALKPGQFPAGVTEFDYLHAVSPMEGVAPDAARQAYEAAVQRWPKAWIAMMGLGNLAYARKDYAQAAVDFAQAARAQPDDGDPLNNLAQALLAAGDLSAARGTIEQAVRIGKPNPGVYRRTQAQIEAALKRSGIE</sequence>
<gene>
    <name evidence="2" type="ORF">CARN2_2880</name>
</gene>
<dbReference type="InterPro" id="IPR039564">
    <property type="entry name" value="Peptidase_C39-like"/>
</dbReference>
<dbReference type="InterPro" id="IPR019734">
    <property type="entry name" value="TPR_rpt"/>
</dbReference>
<protein>
    <recommendedName>
        <fullName evidence="1">Peptidase C39-like domain-containing protein</fullName>
    </recommendedName>
</protein>
<accession>E6PR53</accession>
<name>E6PR53_9ZZZZ</name>
<feature type="domain" description="Peptidase C39-like" evidence="1">
    <location>
        <begin position="74"/>
        <end position="183"/>
    </location>
</feature>
<dbReference type="SUPFAM" id="SSF48452">
    <property type="entry name" value="TPR-like"/>
    <property type="match status" value="1"/>
</dbReference>
<dbReference type="EMBL" id="CABM01000042">
    <property type="protein sequence ID" value="CBH97408.1"/>
    <property type="molecule type" value="Genomic_DNA"/>
</dbReference>
<proteinExistence type="predicted"/>
<evidence type="ECO:0000259" key="1">
    <source>
        <dbReference type="Pfam" id="PF13529"/>
    </source>
</evidence>
<evidence type="ECO:0000313" key="2">
    <source>
        <dbReference type="EMBL" id="CBH97408.1"/>
    </source>
</evidence>
<dbReference type="SMART" id="SM00028">
    <property type="entry name" value="TPR"/>
    <property type="match status" value="2"/>
</dbReference>
<dbReference type="Gene3D" id="1.25.40.10">
    <property type="entry name" value="Tetratricopeptide repeat domain"/>
    <property type="match status" value="1"/>
</dbReference>
<dbReference type="NCBIfam" id="NF033920">
    <property type="entry name" value="C39_PA2778_fam"/>
    <property type="match status" value="1"/>
</dbReference>
<comment type="caution">
    <text evidence="2">The sequence shown here is derived from an EMBL/GenBank/DDBJ whole genome shotgun (WGS) entry which is preliminary data.</text>
</comment>
<reference evidence="2" key="1">
    <citation type="submission" date="2009-10" db="EMBL/GenBank/DDBJ databases">
        <title>Diversity of trophic interactions inside an arsenic-rich microbial ecosystem.</title>
        <authorList>
            <person name="Bertin P.N."/>
            <person name="Heinrich-Salmeron A."/>
            <person name="Pelletier E."/>
            <person name="Goulhen-Chollet F."/>
            <person name="Arsene-Ploetze F."/>
            <person name="Gallien S."/>
            <person name="Calteau A."/>
            <person name="Vallenet D."/>
            <person name="Casiot C."/>
            <person name="Chane-Woon-Ming B."/>
            <person name="Giloteaux L."/>
            <person name="Barakat M."/>
            <person name="Bonnefoy V."/>
            <person name="Bruneel O."/>
            <person name="Chandler M."/>
            <person name="Cleiss J."/>
            <person name="Duran R."/>
            <person name="Elbaz-Poulichet F."/>
            <person name="Fonknechten N."/>
            <person name="Lauga B."/>
            <person name="Mornico D."/>
            <person name="Ortet P."/>
            <person name="Schaeffer C."/>
            <person name="Siguier P."/>
            <person name="Alexander Thil Smith A."/>
            <person name="Van Dorsselaer A."/>
            <person name="Weissenbach J."/>
            <person name="Medigue C."/>
            <person name="Le Paslier D."/>
        </authorList>
    </citation>
    <scope>NUCLEOTIDE SEQUENCE</scope>
</reference>
<dbReference type="Gene3D" id="3.90.70.10">
    <property type="entry name" value="Cysteine proteinases"/>
    <property type="match status" value="1"/>
</dbReference>
<dbReference type="Pfam" id="PF13432">
    <property type="entry name" value="TPR_16"/>
    <property type="match status" value="1"/>
</dbReference>
<organism evidence="2">
    <name type="scientific">mine drainage metagenome</name>
    <dbReference type="NCBI Taxonomy" id="410659"/>
    <lineage>
        <taxon>unclassified sequences</taxon>
        <taxon>metagenomes</taxon>
        <taxon>ecological metagenomes</taxon>
    </lineage>
</organism>
<dbReference type="PROSITE" id="PS50005">
    <property type="entry name" value="TPR"/>
    <property type="match status" value="1"/>
</dbReference>